<dbReference type="GO" id="GO:0046872">
    <property type="term" value="F:metal ion binding"/>
    <property type="evidence" value="ECO:0007669"/>
    <property type="project" value="UniProtKB-KW"/>
</dbReference>
<dbReference type="GO" id="GO:0009055">
    <property type="term" value="F:electron transfer activity"/>
    <property type="evidence" value="ECO:0007669"/>
    <property type="project" value="InterPro"/>
</dbReference>
<evidence type="ECO:0000256" key="6">
    <source>
        <dbReference type="SAM" id="SignalP"/>
    </source>
</evidence>
<dbReference type="InterPro" id="IPR009056">
    <property type="entry name" value="Cyt_c-like_dom"/>
</dbReference>
<evidence type="ECO:0000313" key="8">
    <source>
        <dbReference type="EMBL" id="RZF59273.1"/>
    </source>
</evidence>
<dbReference type="AlphaFoldDB" id="A0A4Q6XHZ9"/>
<dbReference type="GO" id="GO:0020037">
    <property type="term" value="F:heme binding"/>
    <property type="evidence" value="ECO:0007669"/>
    <property type="project" value="InterPro"/>
</dbReference>
<dbReference type="PROSITE" id="PS51257">
    <property type="entry name" value="PROKAR_LIPOPROTEIN"/>
    <property type="match status" value="1"/>
</dbReference>
<feature type="compositionally biased region" description="Low complexity" evidence="5">
    <location>
        <begin position="21"/>
        <end position="34"/>
    </location>
</feature>
<keyword evidence="9" id="KW-1185">Reference proteome</keyword>
<evidence type="ECO:0000256" key="3">
    <source>
        <dbReference type="ARBA" id="ARBA00023004"/>
    </source>
</evidence>
<organism evidence="8 9">
    <name type="scientific">Sphingobacterium corticibacterium</name>
    <dbReference type="NCBI Taxonomy" id="2484746"/>
    <lineage>
        <taxon>Bacteria</taxon>
        <taxon>Pseudomonadati</taxon>
        <taxon>Bacteroidota</taxon>
        <taxon>Sphingobacteriia</taxon>
        <taxon>Sphingobacteriales</taxon>
        <taxon>Sphingobacteriaceae</taxon>
        <taxon>Sphingobacterium</taxon>
    </lineage>
</organism>
<dbReference type="RefSeq" id="WP_130141196.1">
    <property type="nucleotide sequence ID" value="NZ_SGIT01000002.1"/>
</dbReference>
<dbReference type="InterPro" id="IPR036909">
    <property type="entry name" value="Cyt_c-like_dom_sf"/>
</dbReference>
<dbReference type="SUPFAM" id="SSF46626">
    <property type="entry name" value="Cytochrome c"/>
    <property type="match status" value="1"/>
</dbReference>
<name>A0A4Q6XHZ9_9SPHI</name>
<reference evidence="8 9" key="1">
    <citation type="submission" date="2019-02" db="EMBL/GenBank/DDBJ databases">
        <authorList>
            <person name="Li Y."/>
        </authorList>
    </citation>
    <scope>NUCLEOTIDE SEQUENCE [LARGE SCALE GENOMIC DNA]</scope>
    <source>
        <strain evidence="8 9">30C10-4-7</strain>
    </source>
</reference>
<evidence type="ECO:0000256" key="5">
    <source>
        <dbReference type="SAM" id="MobiDB-lite"/>
    </source>
</evidence>
<protein>
    <submittedName>
        <fullName evidence="8">Cytochrome c</fullName>
    </submittedName>
</protein>
<gene>
    <name evidence="8" type="ORF">EWE74_08770</name>
</gene>
<dbReference type="PROSITE" id="PS51007">
    <property type="entry name" value="CYTC"/>
    <property type="match status" value="1"/>
</dbReference>
<feature type="signal peptide" evidence="6">
    <location>
        <begin position="1"/>
        <end position="18"/>
    </location>
</feature>
<keyword evidence="1 4" id="KW-0349">Heme</keyword>
<evidence type="ECO:0000259" key="7">
    <source>
        <dbReference type="PROSITE" id="PS51007"/>
    </source>
</evidence>
<evidence type="ECO:0000313" key="9">
    <source>
        <dbReference type="Proteomes" id="UP000292855"/>
    </source>
</evidence>
<feature type="chain" id="PRO_5020298308" evidence="6">
    <location>
        <begin position="19"/>
        <end position="164"/>
    </location>
</feature>
<evidence type="ECO:0000256" key="1">
    <source>
        <dbReference type="ARBA" id="ARBA00022617"/>
    </source>
</evidence>
<proteinExistence type="predicted"/>
<keyword evidence="3 4" id="KW-0408">Iron</keyword>
<feature type="domain" description="Cytochrome c" evidence="7">
    <location>
        <begin position="70"/>
        <end position="159"/>
    </location>
</feature>
<dbReference type="Gene3D" id="1.10.760.10">
    <property type="entry name" value="Cytochrome c-like domain"/>
    <property type="match status" value="1"/>
</dbReference>
<accession>A0A4Q6XHZ9</accession>
<dbReference type="Proteomes" id="UP000292855">
    <property type="component" value="Unassembled WGS sequence"/>
</dbReference>
<evidence type="ECO:0000256" key="2">
    <source>
        <dbReference type="ARBA" id="ARBA00022723"/>
    </source>
</evidence>
<keyword evidence="2 4" id="KW-0479">Metal-binding</keyword>
<keyword evidence="6" id="KW-0732">Signal</keyword>
<dbReference type="Pfam" id="PF00034">
    <property type="entry name" value="Cytochrom_C"/>
    <property type="match status" value="1"/>
</dbReference>
<sequence>MKRLSVLLAVGVLATAIACNNNPNTNSSETQSESNTKDKPKEMVIHDYLKEGNKGIGPITSFAQPVFDQAVADEGNKLFIVRCTMCHEYGEDKLGPALKGITKKRTPEWILNLMLNTEEMFEKDPDALVLKDKYESMMVSVGLNEQEAKSILEYLRQEDAKTNL</sequence>
<dbReference type="OrthoDB" id="2827525at2"/>
<feature type="region of interest" description="Disordered" evidence="5">
    <location>
        <begin position="21"/>
        <end position="40"/>
    </location>
</feature>
<comment type="caution">
    <text evidence="8">The sequence shown here is derived from an EMBL/GenBank/DDBJ whole genome shotgun (WGS) entry which is preliminary data.</text>
</comment>
<evidence type="ECO:0000256" key="4">
    <source>
        <dbReference type="PROSITE-ProRule" id="PRU00433"/>
    </source>
</evidence>
<dbReference type="EMBL" id="SGIT01000002">
    <property type="protein sequence ID" value="RZF59273.1"/>
    <property type="molecule type" value="Genomic_DNA"/>
</dbReference>